<protein>
    <submittedName>
        <fullName evidence="1">Uncharacterized protein</fullName>
    </submittedName>
</protein>
<reference evidence="1 2" key="1">
    <citation type="submission" date="2019-07" db="EMBL/GenBank/DDBJ databases">
        <title>Genomics analysis of Aphanomyces spp. identifies a new class of oomycete effector associated with host adaptation.</title>
        <authorList>
            <person name="Gaulin E."/>
        </authorList>
    </citation>
    <scope>NUCLEOTIDE SEQUENCE [LARGE SCALE GENOMIC DNA]</scope>
    <source>
        <strain evidence="1 2">ATCC 201684</strain>
    </source>
</reference>
<dbReference type="AlphaFoldDB" id="A0A6G0WIH5"/>
<dbReference type="VEuPathDB" id="FungiDB:AeMF1_003589"/>
<accession>A0A6G0WIH5</accession>
<dbReference type="EMBL" id="VJMJ01000203">
    <property type="protein sequence ID" value="KAF0727023.1"/>
    <property type="molecule type" value="Genomic_DNA"/>
</dbReference>
<keyword evidence="2" id="KW-1185">Reference proteome</keyword>
<sequence>MAKPCATKQAAYDREYYQRNKAKVLQRQKLYREQHKEHFKSWYQQNKAKVLARVKAYHQQNKDRRTAYERERRRRLKAIQVFHEMQKPLPLCTQMNLQFILN</sequence>
<gene>
    <name evidence="1" type="ORF">Ae201684_014888</name>
</gene>
<organism evidence="1 2">
    <name type="scientific">Aphanomyces euteiches</name>
    <dbReference type="NCBI Taxonomy" id="100861"/>
    <lineage>
        <taxon>Eukaryota</taxon>
        <taxon>Sar</taxon>
        <taxon>Stramenopiles</taxon>
        <taxon>Oomycota</taxon>
        <taxon>Saprolegniomycetes</taxon>
        <taxon>Saprolegniales</taxon>
        <taxon>Verrucalvaceae</taxon>
        <taxon>Aphanomyces</taxon>
    </lineage>
</organism>
<dbReference type="Proteomes" id="UP000481153">
    <property type="component" value="Unassembled WGS sequence"/>
</dbReference>
<evidence type="ECO:0000313" key="1">
    <source>
        <dbReference type="EMBL" id="KAF0727023.1"/>
    </source>
</evidence>
<proteinExistence type="predicted"/>
<name>A0A6G0WIH5_9STRA</name>
<comment type="caution">
    <text evidence="1">The sequence shown here is derived from an EMBL/GenBank/DDBJ whole genome shotgun (WGS) entry which is preliminary data.</text>
</comment>
<evidence type="ECO:0000313" key="2">
    <source>
        <dbReference type="Proteomes" id="UP000481153"/>
    </source>
</evidence>